<dbReference type="OrthoDB" id="5314063at2"/>
<evidence type="ECO:0000313" key="3">
    <source>
        <dbReference type="Proteomes" id="UP000256650"/>
    </source>
</evidence>
<evidence type="ECO:0000256" key="1">
    <source>
        <dbReference type="SAM" id="Coils"/>
    </source>
</evidence>
<proteinExistence type="predicted"/>
<dbReference type="RefSeq" id="WP_115551323.1">
    <property type="nucleotide sequence ID" value="NZ_CAPHNE010000023.1"/>
</dbReference>
<accession>A0A3D8IE61</accession>
<keyword evidence="1" id="KW-0175">Coiled coil</keyword>
<comment type="caution">
    <text evidence="2">The sequence shown here is derived from an EMBL/GenBank/DDBJ whole genome shotgun (WGS) entry which is preliminary data.</text>
</comment>
<dbReference type="AlphaFoldDB" id="A0A3D8IE61"/>
<evidence type="ECO:0000313" key="2">
    <source>
        <dbReference type="EMBL" id="RDU63295.1"/>
    </source>
</evidence>
<feature type="coiled-coil region" evidence="1">
    <location>
        <begin position="27"/>
        <end position="56"/>
    </location>
</feature>
<dbReference type="EMBL" id="NXLS01000003">
    <property type="protein sequence ID" value="RDU63295.1"/>
    <property type="molecule type" value="Genomic_DNA"/>
</dbReference>
<organism evidence="2 3">
    <name type="scientific">Helicobacter ganmani</name>
    <dbReference type="NCBI Taxonomy" id="60246"/>
    <lineage>
        <taxon>Bacteria</taxon>
        <taxon>Pseudomonadati</taxon>
        <taxon>Campylobacterota</taxon>
        <taxon>Epsilonproteobacteria</taxon>
        <taxon>Campylobacterales</taxon>
        <taxon>Helicobacteraceae</taxon>
        <taxon>Helicobacter</taxon>
    </lineage>
</organism>
<dbReference type="Proteomes" id="UP000256650">
    <property type="component" value="Unassembled WGS sequence"/>
</dbReference>
<keyword evidence="3" id="KW-1185">Reference proteome</keyword>
<gene>
    <name evidence="2" type="ORF">CQA43_03975</name>
</gene>
<sequence length="548" mass="62168">MNINNPTHINPKLVSNNLGTLETNDNLKLTEEAIKQSQAEAAAKAEQERIRQAQENARARVLNALGFGSIQSFGLSSHSSLNGDKLNYFTPSFHSHSISYDEFGRTIFDDAYRWSGANGGGGNMLNAAGNSKYLNTPVGEMQVFLDLDDDNDQYGVGSIGYMGQLINLDDNQDGFLDSSDEFFSKLKLKGYNSKGEEVILKFSDVYSSLDLTKFVNTQKDVDENIKKYGYNKGNLESGTSLFRPEESYKKLNDTQKDQIRKMFAANADESGWIDLTKTYKDEYRLERLTFEKLLKSLDFAYSKTDLNGGLKLERLRFSGYDGREDWKYGKREDYLEDLQNRFNKMYNDYYNDDKADKLAIRKEFQAITGMKFSEANFREFYNGLNSSSTAMKYASALKDVDSVVGMKLDDNGMLTLKFDSGRTMRLSLDELYTSDGNFNDLTERSERANAFSEAMSFDEEDLNKLDFNKIGADINMNGSIVSLAELGVEFIRKLSFQNGRSAFILTIGDGKELVANALHKIQNVENMIRFSELEEKDKLRGSKFEMEM</sequence>
<protein>
    <submittedName>
        <fullName evidence="2">Uncharacterized protein</fullName>
    </submittedName>
</protein>
<reference evidence="2 3" key="1">
    <citation type="submission" date="2018-04" db="EMBL/GenBank/DDBJ databases">
        <title>Novel Campyloabacter and Helicobacter Species and Strains.</title>
        <authorList>
            <person name="Mannion A.J."/>
            <person name="Shen Z."/>
            <person name="Fox J.G."/>
        </authorList>
    </citation>
    <scope>NUCLEOTIDE SEQUENCE [LARGE SCALE GENOMIC DNA]</scope>
    <source>
        <strain evidence="2 3">MIT 99-5101</strain>
    </source>
</reference>
<dbReference type="GeneID" id="82535441"/>
<name>A0A3D8IE61_9HELI</name>